<feature type="domain" description="Glycosyl transferase family 1" evidence="4">
    <location>
        <begin position="189"/>
        <end position="344"/>
    </location>
</feature>
<keyword evidence="3" id="KW-0808">Transferase</keyword>
<evidence type="ECO:0000256" key="1">
    <source>
        <dbReference type="ARBA" id="ARBA00009481"/>
    </source>
</evidence>
<protein>
    <recommendedName>
        <fullName evidence="8">Glycosyltransferase family 4 protein</fullName>
    </recommendedName>
</protein>
<dbReference type="PANTHER" id="PTHR12526:SF640">
    <property type="entry name" value="COLANIC ACID BIOSYNTHESIS GLYCOSYLTRANSFERASE WCAL-RELATED"/>
    <property type="match status" value="1"/>
</dbReference>
<keyword evidence="2" id="KW-0328">Glycosyltransferase</keyword>
<dbReference type="InterPro" id="IPR028098">
    <property type="entry name" value="Glyco_trans_4-like_N"/>
</dbReference>
<reference evidence="6 7" key="1">
    <citation type="journal article" date="2020" name="Microorganisms">
        <title>Osmotic Adaptation and Compatible Solute Biosynthesis of Phototrophic Bacteria as Revealed from Genome Analyses.</title>
        <authorList>
            <person name="Imhoff J.F."/>
            <person name="Rahn T."/>
            <person name="Kunzel S."/>
            <person name="Keller A."/>
            <person name="Neulinger S.C."/>
        </authorList>
    </citation>
    <scope>NUCLEOTIDE SEQUENCE [LARGE SCALE GENOMIC DNA]</scope>
    <source>
        <strain evidence="6 7">DSM 6210</strain>
    </source>
</reference>
<evidence type="ECO:0000259" key="5">
    <source>
        <dbReference type="Pfam" id="PF13439"/>
    </source>
</evidence>
<feature type="domain" description="Glycosyltransferase subfamily 4-like N-terminal" evidence="5">
    <location>
        <begin position="98"/>
        <end position="173"/>
    </location>
</feature>
<evidence type="ECO:0000256" key="3">
    <source>
        <dbReference type="ARBA" id="ARBA00022679"/>
    </source>
</evidence>
<dbReference type="RefSeq" id="WP_200241943.1">
    <property type="nucleotide sequence ID" value="NZ_NRRV01000085.1"/>
</dbReference>
<comment type="similarity">
    <text evidence="1">Belongs to the glycosyltransferase group 1 family. Glycosyltransferase 4 subfamily.</text>
</comment>
<dbReference type="Gene3D" id="3.40.50.2000">
    <property type="entry name" value="Glycogen Phosphorylase B"/>
    <property type="match status" value="2"/>
</dbReference>
<evidence type="ECO:0008006" key="8">
    <source>
        <dbReference type="Google" id="ProtNLM"/>
    </source>
</evidence>
<evidence type="ECO:0000259" key="4">
    <source>
        <dbReference type="Pfam" id="PF00534"/>
    </source>
</evidence>
<comment type="caution">
    <text evidence="6">The sequence shown here is derived from an EMBL/GenBank/DDBJ whole genome shotgun (WGS) entry which is preliminary data.</text>
</comment>
<dbReference type="EMBL" id="NRRV01000085">
    <property type="protein sequence ID" value="MBK1633432.1"/>
    <property type="molecule type" value="Genomic_DNA"/>
</dbReference>
<accession>A0ABS1CNL2</accession>
<organism evidence="6 7">
    <name type="scientific">Thiohalocapsa halophila</name>
    <dbReference type="NCBI Taxonomy" id="69359"/>
    <lineage>
        <taxon>Bacteria</taxon>
        <taxon>Pseudomonadati</taxon>
        <taxon>Pseudomonadota</taxon>
        <taxon>Gammaproteobacteria</taxon>
        <taxon>Chromatiales</taxon>
        <taxon>Chromatiaceae</taxon>
        <taxon>Thiohalocapsa</taxon>
    </lineage>
</organism>
<dbReference type="PANTHER" id="PTHR12526">
    <property type="entry name" value="GLYCOSYLTRANSFERASE"/>
    <property type="match status" value="1"/>
</dbReference>
<name>A0ABS1CNL2_9GAMM</name>
<dbReference type="SUPFAM" id="SSF53756">
    <property type="entry name" value="UDP-Glycosyltransferase/glycogen phosphorylase"/>
    <property type="match status" value="1"/>
</dbReference>
<dbReference type="CDD" id="cd03801">
    <property type="entry name" value="GT4_PimA-like"/>
    <property type="match status" value="1"/>
</dbReference>
<evidence type="ECO:0000313" key="6">
    <source>
        <dbReference type="EMBL" id="MBK1633432.1"/>
    </source>
</evidence>
<dbReference type="Pfam" id="PF13439">
    <property type="entry name" value="Glyco_transf_4"/>
    <property type="match status" value="1"/>
</dbReference>
<keyword evidence="7" id="KW-1185">Reference proteome</keyword>
<gene>
    <name evidence="6" type="ORF">CKO31_22315</name>
</gene>
<evidence type="ECO:0000256" key="2">
    <source>
        <dbReference type="ARBA" id="ARBA00022676"/>
    </source>
</evidence>
<dbReference type="Pfam" id="PF00534">
    <property type="entry name" value="Glycos_transf_1"/>
    <property type="match status" value="1"/>
</dbReference>
<evidence type="ECO:0000313" key="7">
    <source>
        <dbReference type="Proteomes" id="UP000748752"/>
    </source>
</evidence>
<dbReference type="InterPro" id="IPR001296">
    <property type="entry name" value="Glyco_trans_1"/>
</dbReference>
<sequence>MTRPDPVPPQSKRACGASSLHLLLPGTPEALTGGTRYDVRIAEGLRGLGWAVDVQPLDAGFPMPSAQALAAADAVLAALPDGALTVVDGLAFGAMPDVAARHAQRLRLVALVHHPLALETGLDAAAAARLQAAETAALGHAGRVVVTSAHTSRLLADYGVPASRVRVVEPGTDSAPSARGSATAGDGAAPGGPIRLLCVGSVTPRKGHDLLVAALGGLVHLDWRLDCVGSLSRDPPTAAALRERIHALGLGQRVRLLGEVDAADLAGCYARADLFVLASRFEGYGMAFAEALAHGLPVLGTTGGAVVDTVPADAGLLVQPGSVDALRRALARLLTEPELRRRLAGGAARARARLPDWPTAAARFAEAVADV</sequence>
<dbReference type="Proteomes" id="UP000748752">
    <property type="component" value="Unassembled WGS sequence"/>
</dbReference>
<proteinExistence type="inferred from homology"/>